<sequence>MKLLLVFVAMVLPTLPLFAEGMFYRATARASEIDSRTREYPEIDFTFSKAGKPSDTQLACVDTRVPSSGFLVIWLMAPSEQLFDRLASYGHHAIQVTYPREWFARMDAIRPASETRFFSEIRLEAATGRDHSPFIQIEKPDGLAERSLQFVKYLAKEHPEGNWSQFLSQDGLKLDWEKVILSGSSHGSTTAARLAKEVKVARVVMFSGPRDQTETWQSLPSATPPERFFGFTHVLDMGWKNHHYCRSWLMLGLNKYGPVVDVDTAKPPYESTRRLISHADVKNNPSRAHGASTPGGNSPKSVDGEFLYEDVWKYLFTHPTTDAGNPVPIEPGCKDDF</sequence>
<gene>
    <name evidence="2" type="ORF">ACFSSA_15755</name>
</gene>
<dbReference type="InterPro" id="IPR029058">
    <property type="entry name" value="AB_hydrolase_fold"/>
</dbReference>
<accession>A0ABW5DDP0</accession>
<evidence type="ECO:0000313" key="2">
    <source>
        <dbReference type="EMBL" id="MFD2258136.1"/>
    </source>
</evidence>
<dbReference type="SUPFAM" id="SSF53474">
    <property type="entry name" value="alpha/beta-Hydrolases"/>
    <property type="match status" value="1"/>
</dbReference>
<dbReference type="RefSeq" id="WP_386821578.1">
    <property type="nucleotide sequence ID" value="NZ_JBHUIT010000034.1"/>
</dbReference>
<proteinExistence type="predicted"/>
<evidence type="ECO:0000313" key="3">
    <source>
        <dbReference type="Proteomes" id="UP001597375"/>
    </source>
</evidence>
<protein>
    <submittedName>
        <fullName evidence="2">BPSS1187 family protein</fullName>
    </submittedName>
</protein>
<reference evidence="3" key="1">
    <citation type="journal article" date="2019" name="Int. J. Syst. Evol. Microbiol.">
        <title>The Global Catalogue of Microorganisms (GCM) 10K type strain sequencing project: providing services to taxonomists for standard genome sequencing and annotation.</title>
        <authorList>
            <consortium name="The Broad Institute Genomics Platform"/>
            <consortium name="The Broad Institute Genome Sequencing Center for Infectious Disease"/>
            <person name="Wu L."/>
            <person name="Ma J."/>
        </authorList>
    </citation>
    <scope>NUCLEOTIDE SEQUENCE [LARGE SCALE GENOMIC DNA]</scope>
    <source>
        <strain evidence="3">CGMCC 4.7106</strain>
    </source>
</reference>
<keyword evidence="3" id="KW-1185">Reference proteome</keyword>
<dbReference type="NCBIfam" id="NF047580">
    <property type="entry name" value="BPSS1187_fam"/>
    <property type="match status" value="1"/>
</dbReference>
<dbReference type="Proteomes" id="UP001597375">
    <property type="component" value="Unassembled WGS sequence"/>
</dbReference>
<dbReference type="InterPro" id="IPR058180">
    <property type="entry name" value="BPSS1187-like"/>
</dbReference>
<organism evidence="2 3">
    <name type="scientific">Luteolibacter algae</name>
    <dbReference type="NCBI Taxonomy" id="454151"/>
    <lineage>
        <taxon>Bacteria</taxon>
        <taxon>Pseudomonadati</taxon>
        <taxon>Verrucomicrobiota</taxon>
        <taxon>Verrucomicrobiia</taxon>
        <taxon>Verrucomicrobiales</taxon>
        <taxon>Verrucomicrobiaceae</taxon>
        <taxon>Luteolibacter</taxon>
    </lineage>
</organism>
<comment type="caution">
    <text evidence="2">The sequence shown here is derived from an EMBL/GenBank/DDBJ whole genome shotgun (WGS) entry which is preliminary data.</text>
</comment>
<evidence type="ECO:0000256" key="1">
    <source>
        <dbReference type="SAM" id="MobiDB-lite"/>
    </source>
</evidence>
<feature type="region of interest" description="Disordered" evidence="1">
    <location>
        <begin position="278"/>
        <end position="300"/>
    </location>
</feature>
<name>A0ABW5DDP0_9BACT</name>
<dbReference type="EMBL" id="JBHUIT010000034">
    <property type="protein sequence ID" value="MFD2258136.1"/>
    <property type="molecule type" value="Genomic_DNA"/>
</dbReference>